<dbReference type="InterPro" id="IPR009081">
    <property type="entry name" value="PP-bd_ACP"/>
</dbReference>
<organism evidence="3 4">
    <name type="scientific">Snuella sedimenti</name>
    <dbReference type="NCBI Taxonomy" id="2798802"/>
    <lineage>
        <taxon>Bacteria</taxon>
        <taxon>Pseudomonadati</taxon>
        <taxon>Bacteroidota</taxon>
        <taxon>Flavobacteriia</taxon>
        <taxon>Flavobacteriales</taxon>
        <taxon>Flavobacteriaceae</taxon>
        <taxon>Snuella</taxon>
    </lineage>
</organism>
<protein>
    <recommendedName>
        <fullName evidence="2">Carrier domain-containing protein</fullName>
    </recommendedName>
</protein>
<feature type="region of interest" description="Disordered" evidence="1">
    <location>
        <begin position="1"/>
        <end position="21"/>
    </location>
</feature>
<dbReference type="SUPFAM" id="SSF47336">
    <property type="entry name" value="ACP-like"/>
    <property type="match status" value="1"/>
</dbReference>
<dbReference type="Pfam" id="PF00550">
    <property type="entry name" value="PP-binding"/>
    <property type="match status" value="1"/>
</dbReference>
<dbReference type="AlphaFoldDB" id="A0A8J7IRD8"/>
<accession>A0A8J7IRD8</accession>
<dbReference type="PROSITE" id="PS50075">
    <property type="entry name" value="CARRIER"/>
    <property type="match status" value="1"/>
</dbReference>
<feature type="domain" description="Carrier" evidence="2">
    <location>
        <begin position="19"/>
        <end position="98"/>
    </location>
</feature>
<name>A0A8J7IRD8_9FLAO</name>
<evidence type="ECO:0000313" key="3">
    <source>
        <dbReference type="EMBL" id="MBJ6369747.1"/>
    </source>
</evidence>
<dbReference type="InterPro" id="IPR036736">
    <property type="entry name" value="ACP-like_sf"/>
</dbReference>
<comment type="caution">
    <text evidence="3">The sequence shown here is derived from an EMBL/GenBank/DDBJ whole genome shotgun (WGS) entry which is preliminary data.</text>
</comment>
<keyword evidence="4" id="KW-1185">Reference proteome</keyword>
<sequence length="99" mass="11515">MFSFFENKKEKESSSSNEKSSLDIVKELVLRINEDIDTDKIKPEELLENLGLDSIKFMDILLSLEDILGMELEYFIEEIELSEIVRVEDLVNTIDKLKS</sequence>
<reference evidence="3" key="1">
    <citation type="submission" date="2020-12" db="EMBL/GenBank/DDBJ databases">
        <title>Snuella sp. nov., isolated from sediment in Incheon.</title>
        <authorList>
            <person name="Kim W."/>
        </authorList>
    </citation>
    <scope>NUCLEOTIDE SEQUENCE</scope>
    <source>
        <strain evidence="3">CAU 1569</strain>
    </source>
</reference>
<feature type="compositionally biased region" description="Basic and acidic residues" evidence="1">
    <location>
        <begin position="1"/>
        <end position="13"/>
    </location>
</feature>
<evidence type="ECO:0000313" key="4">
    <source>
        <dbReference type="Proteomes" id="UP000610931"/>
    </source>
</evidence>
<dbReference type="Proteomes" id="UP000610931">
    <property type="component" value="Unassembled WGS sequence"/>
</dbReference>
<gene>
    <name evidence="3" type="ORF">JF259_16805</name>
</gene>
<dbReference type="RefSeq" id="WP_199116873.1">
    <property type="nucleotide sequence ID" value="NZ_JAELVQ010000037.1"/>
</dbReference>
<dbReference type="Gene3D" id="1.10.1200.10">
    <property type="entry name" value="ACP-like"/>
    <property type="match status" value="1"/>
</dbReference>
<evidence type="ECO:0000256" key="1">
    <source>
        <dbReference type="SAM" id="MobiDB-lite"/>
    </source>
</evidence>
<evidence type="ECO:0000259" key="2">
    <source>
        <dbReference type="PROSITE" id="PS50075"/>
    </source>
</evidence>
<proteinExistence type="predicted"/>
<dbReference type="EMBL" id="JAELVQ010000037">
    <property type="protein sequence ID" value="MBJ6369747.1"/>
    <property type="molecule type" value="Genomic_DNA"/>
</dbReference>